<dbReference type="PANTHER" id="PTHR34142:SF1">
    <property type="entry name" value="GLYCOSIDE HYDROLASE FAMILY 5 DOMAIN-CONTAINING PROTEIN"/>
    <property type="match status" value="1"/>
</dbReference>
<dbReference type="InterPro" id="IPR017853">
    <property type="entry name" value="GH"/>
</dbReference>
<dbReference type="InterPro" id="IPR001919">
    <property type="entry name" value="CBD2"/>
</dbReference>
<dbReference type="GO" id="GO:0008810">
    <property type="term" value="F:cellulase activity"/>
    <property type="evidence" value="ECO:0007669"/>
    <property type="project" value="UniProtKB-EC"/>
</dbReference>
<feature type="signal peptide" evidence="10">
    <location>
        <begin position="1"/>
        <end position="24"/>
    </location>
</feature>
<keyword evidence="6 8" id="KW-0326">Glycosidase</keyword>
<keyword evidence="5 8" id="KW-0119">Carbohydrate metabolism</keyword>
<evidence type="ECO:0000256" key="4">
    <source>
        <dbReference type="ARBA" id="ARBA00023001"/>
    </source>
</evidence>
<dbReference type="EC" id="3.2.1.4" evidence="8"/>
<name>A0A4S8PEG0_9ACTN</name>
<dbReference type="InterPro" id="IPR001547">
    <property type="entry name" value="Glyco_hydro_5"/>
</dbReference>
<dbReference type="PROSITE" id="PS00659">
    <property type="entry name" value="GLYCOSYL_HYDROL_F5"/>
    <property type="match status" value="1"/>
</dbReference>
<keyword evidence="3 8" id="KW-0378">Hydrolase</keyword>
<dbReference type="GO" id="GO:0030247">
    <property type="term" value="F:polysaccharide binding"/>
    <property type="evidence" value="ECO:0007669"/>
    <property type="project" value="UniProtKB-UniRule"/>
</dbReference>
<keyword evidence="2 10" id="KW-0732">Signal</keyword>
<keyword evidence="4 8" id="KW-0136">Cellulose degradation</keyword>
<evidence type="ECO:0000256" key="7">
    <source>
        <dbReference type="ARBA" id="ARBA00023326"/>
    </source>
</evidence>
<sequence>MAALTALTVALAGIWALLPASAQAEGGFTIDGTQLIDANGNPFIMRGSTHADVWYQGEWASFEEISDLGANTIRVVLGSGERAWGVTSAQRVADIVAECKEQRVICVLEVHDTTGYGEQAGAASLDQAVDYWEGLYSVLEGEEAYVLINIGNEPIGNTDPAQWTQATVDAVERMRSIGFEHTLVVDAPNWGQDWTNTMRANAPTVAAADPLGNTLFSVHMYQVYSSPQTVIDYFDAFEAMDLPLIVGEYADTHQGSTVAWETIQSEAQARGIGWIGWSYSGNSDPILDQVLSFDPNQMTTYGERIFESANGIQATAERASVFGDDPDPTTEEPTTDEPTTGGPTEGDCSASVSVANNWGSGWQGNVTVTATDGALDGWKLTWTWAGSTTITSSWNTTLTTSGANVTAQDVGWNGTVASGQSREVFGFIASGPTGTPAVTCEAI</sequence>
<dbReference type="InterPro" id="IPR008965">
    <property type="entry name" value="CBM2/CBM3_carb-bd_dom_sf"/>
</dbReference>
<comment type="caution">
    <text evidence="12">The sequence shown here is derived from an EMBL/GenBank/DDBJ whole genome shotgun (WGS) entry which is preliminary data.</text>
</comment>
<keyword evidence="7 8" id="KW-0624">Polysaccharide degradation</keyword>
<feature type="compositionally biased region" description="Acidic residues" evidence="9">
    <location>
        <begin position="324"/>
        <end position="335"/>
    </location>
</feature>
<evidence type="ECO:0000313" key="12">
    <source>
        <dbReference type="EMBL" id="THV28768.1"/>
    </source>
</evidence>
<evidence type="ECO:0000313" key="13">
    <source>
        <dbReference type="Proteomes" id="UP000305792"/>
    </source>
</evidence>
<feature type="compositionally biased region" description="Low complexity" evidence="9">
    <location>
        <begin position="336"/>
        <end position="347"/>
    </location>
</feature>
<evidence type="ECO:0000256" key="5">
    <source>
        <dbReference type="ARBA" id="ARBA00023277"/>
    </source>
</evidence>
<dbReference type="PROSITE" id="PS51173">
    <property type="entry name" value="CBM2"/>
    <property type="match status" value="1"/>
</dbReference>
<evidence type="ECO:0000256" key="8">
    <source>
        <dbReference type="RuleBase" id="RU361153"/>
    </source>
</evidence>
<accession>A0A4S8PEG0</accession>
<evidence type="ECO:0000259" key="11">
    <source>
        <dbReference type="PROSITE" id="PS51173"/>
    </source>
</evidence>
<dbReference type="Proteomes" id="UP000305792">
    <property type="component" value="Unassembled WGS sequence"/>
</dbReference>
<protein>
    <recommendedName>
        <fullName evidence="8">Endoglucanase</fullName>
        <ecNumber evidence="8">3.2.1.4</ecNumber>
    </recommendedName>
</protein>
<keyword evidence="13" id="KW-1185">Reference proteome</keyword>
<dbReference type="PANTHER" id="PTHR34142">
    <property type="entry name" value="ENDO-BETA-1,4-GLUCANASE A"/>
    <property type="match status" value="1"/>
</dbReference>
<evidence type="ECO:0000256" key="3">
    <source>
        <dbReference type="ARBA" id="ARBA00022801"/>
    </source>
</evidence>
<organism evidence="12 13">
    <name type="scientific">Glycomyces paridis</name>
    <dbReference type="NCBI Taxonomy" id="2126555"/>
    <lineage>
        <taxon>Bacteria</taxon>
        <taxon>Bacillati</taxon>
        <taxon>Actinomycetota</taxon>
        <taxon>Actinomycetes</taxon>
        <taxon>Glycomycetales</taxon>
        <taxon>Glycomycetaceae</taxon>
        <taxon>Glycomyces</taxon>
    </lineage>
</organism>
<dbReference type="SUPFAM" id="SSF49384">
    <property type="entry name" value="Carbohydrate-binding domain"/>
    <property type="match status" value="1"/>
</dbReference>
<dbReference type="Pfam" id="PF00553">
    <property type="entry name" value="CBM_2"/>
    <property type="match status" value="1"/>
</dbReference>
<dbReference type="Pfam" id="PF00150">
    <property type="entry name" value="Cellulase"/>
    <property type="match status" value="1"/>
</dbReference>
<feature type="region of interest" description="Disordered" evidence="9">
    <location>
        <begin position="319"/>
        <end position="348"/>
    </location>
</feature>
<dbReference type="EMBL" id="STGX01000007">
    <property type="protein sequence ID" value="THV28768.1"/>
    <property type="molecule type" value="Genomic_DNA"/>
</dbReference>
<dbReference type="SUPFAM" id="SSF51445">
    <property type="entry name" value="(Trans)glycosidases"/>
    <property type="match status" value="1"/>
</dbReference>
<gene>
    <name evidence="12" type="ORF">E9998_10815</name>
</gene>
<dbReference type="InterPro" id="IPR012291">
    <property type="entry name" value="CBM2_carb-bd_dom_sf"/>
</dbReference>
<reference evidence="12 13" key="1">
    <citation type="journal article" date="2018" name="Int. J. Syst. Evol. Microbiol.">
        <title>Glycomyces paridis sp. nov., isolated from the medicinal plant Paris polyphylla.</title>
        <authorList>
            <person name="Fang X.M."/>
            <person name="Bai J.L."/>
            <person name="Su J."/>
            <person name="Zhao L.L."/>
            <person name="Liu H.Y."/>
            <person name="Ma B.P."/>
            <person name="Zhang Y.Q."/>
            <person name="Yu L.Y."/>
        </authorList>
    </citation>
    <scope>NUCLEOTIDE SEQUENCE [LARGE SCALE GENOMIC DNA]</scope>
    <source>
        <strain evidence="12 13">CPCC 204357</strain>
    </source>
</reference>
<dbReference type="Gene3D" id="3.20.20.80">
    <property type="entry name" value="Glycosidases"/>
    <property type="match status" value="1"/>
</dbReference>
<comment type="catalytic activity">
    <reaction evidence="1 8">
        <text>Endohydrolysis of (1-&gt;4)-beta-D-glucosidic linkages in cellulose, lichenin and cereal beta-D-glucans.</text>
        <dbReference type="EC" id="3.2.1.4"/>
    </reaction>
</comment>
<proteinExistence type="inferred from homology"/>
<dbReference type="AlphaFoldDB" id="A0A4S8PEG0"/>
<dbReference type="GO" id="GO:0030245">
    <property type="term" value="P:cellulose catabolic process"/>
    <property type="evidence" value="ECO:0007669"/>
    <property type="project" value="UniProtKB-KW"/>
</dbReference>
<evidence type="ECO:0000256" key="2">
    <source>
        <dbReference type="ARBA" id="ARBA00022729"/>
    </source>
</evidence>
<dbReference type="InterPro" id="IPR018087">
    <property type="entry name" value="Glyco_hydro_5_CS"/>
</dbReference>
<evidence type="ECO:0000256" key="1">
    <source>
        <dbReference type="ARBA" id="ARBA00000966"/>
    </source>
</evidence>
<feature type="chain" id="PRO_5020490348" description="Endoglucanase" evidence="10">
    <location>
        <begin position="25"/>
        <end position="443"/>
    </location>
</feature>
<dbReference type="Gene3D" id="2.60.40.290">
    <property type="match status" value="1"/>
</dbReference>
<evidence type="ECO:0000256" key="10">
    <source>
        <dbReference type="SAM" id="SignalP"/>
    </source>
</evidence>
<evidence type="ECO:0000256" key="9">
    <source>
        <dbReference type="SAM" id="MobiDB-lite"/>
    </source>
</evidence>
<comment type="similarity">
    <text evidence="8">Belongs to the glycosyl hydrolase 5 (cellulase A) family.</text>
</comment>
<evidence type="ECO:0000256" key="6">
    <source>
        <dbReference type="ARBA" id="ARBA00023295"/>
    </source>
</evidence>
<dbReference type="OrthoDB" id="9801198at2"/>
<dbReference type="SMART" id="SM00637">
    <property type="entry name" value="CBD_II"/>
    <property type="match status" value="1"/>
</dbReference>
<feature type="domain" description="CBM2" evidence="11">
    <location>
        <begin position="341"/>
        <end position="443"/>
    </location>
</feature>